<evidence type="ECO:0000256" key="1">
    <source>
        <dbReference type="SAM" id="SignalP"/>
    </source>
</evidence>
<proteinExistence type="predicted"/>
<feature type="chain" id="PRO_5013822753" evidence="1">
    <location>
        <begin position="26"/>
        <end position="86"/>
    </location>
</feature>
<gene>
    <name evidence="2" type="ORF">CDL12_11000</name>
</gene>
<dbReference type="AlphaFoldDB" id="A0A2G9HFT3"/>
<keyword evidence="3" id="KW-1185">Reference proteome</keyword>
<comment type="caution">
    <text evidence="2">The sequence shown here is derived from an EMBL/GenBank/DDBJ whole genome shotgun (WGS) entry which is preliminary data.</text>
</comment>
<reference evidence="3" key="1">
    <citation type="journal article" date="2018" name="Gigascience">
        <title>Genome assembly of the Pink Ipe (Handroanthus impetiginosus, Bignoniaceae), a highly valued, ecologically keystone Neotropical timber forest tree.</title>
        <authorList>
            <person name="Silva-Junior O.B."/>
            <person name="Grattapaglia D."/>
            <person name="Novaes E."/>
            <person name="Collevatti R.G."/>
        </authorList>
    </citation>
    <scope>NUCLEOTIDE SEQUENCE [LARGE SCALE GENOMIC DNA]</scope>
    <source>
        <strain evidence="3">cv. UFG-1</strain>
    </source>
</reference>
<organism evidence="2 3">
    <name type="scientific">Handroanthus impetiginosus</name>
    <dbReference type="NCBI Taxonomy" id="429701"/>
    <lineage>
        <taxon>Eukaryota</taxon>
        <taxon>Viridiplantae</taxon>
        <taxon>Streptophyta</taxon>
        <taxon>Embryophyta</taxon>
        <taxon>Tracheophyta</taxon>
        <taxon>Spermatophyta</taxon>
        <taxon>Magnoliopsida</taxon>
        <taxon>eudicotyledons</taxon>
        <taxon>Gunneridae</taxon>
        <taxon>Pentapetalae</taxon>
        <taxon>asterids</taxon>
        <taxon>lamiids</taxon>
        <taxon>Lamiales</taxon>
        <taxon>Bignoniaceae</taxon>
        <taxon>Crescentiina</taxon>
        <taxon>Tabebuia alliance</taxon>
        <taxon>Handroanthus</taxon>
    </lineage>
</organism>
<evidence type="ECO:0000313" key="2">
    <source>
        <dbReference type="EMBL" id="PIN16348.1"/>
    </source>
</evidence>
<keyword evidence="1" id="KW-0732">Signal</keyword>
<sequence>MGRKGIVILGLFLAMVLLISSEVLAVRELVETSNEIYTSKEDEKTNGATTLQGCRCCGRIPFRRGCRCCTDADEKKNDEVQAEPHN</sequence>
<accession>A0A2G9HFT3</accession>
<evidence type="ECO:0000313" key="3">
    <source>
        <dbReference type="Proteomes" id="UP000231279"/>
    </source>
</evidence>
<feature type="signal peptide" evidence="1">
    <location>
        <begin position="1"/>
        <end position="25"/>
    </location>
</feature>
<name>A0A2G9HFT3_9LAMI</name>
<dbReference type="Proteomes" id="UP000231279">
    <property type="component" value="Unassembled WGS sequence"/>
</dbReference>
<dbReference type="EMBL" id="NKXS01001890">
    <property type="protein sequence ID" value="PIN16348.1"/>
    <property type="molecule type" value="Genomic_DNA"/>
</dbReference>
<dbReference type="OrthoDB" id="913804at2759"/>
<protein>
    <submittedName>
        <fullName evidence="2">Uncharacterized protein</fullName>
    </submittedName>
</protein>